<evidence type="ECO:0000313" key="3">
    <source>
        <dbReference type="EMBL" id="AZQ76571.1"/>
    </source>
</evidence>
<feature type="region of interest" description="Disordered" evidence="1">
    <location>
        <begin position="162"/>
        <end position="224"/>
    </location>
</feature>
<dbReference type="RefSeq" id="WP_126703379.1">
    <property type="nucleotide sequence ID" value="NZ_CP034593.1"/>
</dbReference>
<protein>
    <submittedName>
        <fullName evidence="3">Uncharacterized protein</fullName>
    </submittedName>
</protein>
<keyword evidence="2" id="KW-0472">Membrane</keyword>
<accession>A0A3Q9G391</accession>
<feature type="transmembrane region" description="Helical" evidence="2">
    <location>
        <begin position="12"/>
        <end position="29"/>
    </location>
</feature>
<dbReference type="KEGG" id="flh:EJ997_03615"/>
<name>A0A3Q9G391_9ACTO</name>
<feature type="transmembrane region" description="Helical" evidence="2">
    <location>
        <begin position="35"/>
        <end position="53"/>
    </location>
</feature>
<evidence type="ECO:0000256" key="1">
    <source>
        <dbReference type="SAM" id="MobiDB-lite"/>
    </source>
</evidence>
<dbReference type="EMBL" id="CP034593">
    <property type="protein sequence ID" value="AZQ76571.1"/>
    <property type="molecule type" value="Genomic_DNA"/>
</dbReference>
<evidence type="ECO:0000256" key="2">
    <source>
        <dbReference type="SAM" id="Phobius"/>
    </source>
</evidence>
<keyword evidence="2" id="KW-0812">Transmembrane</keyword>
<organism evidence="3 4">
    <name type="scientific">Flaviflexus ciconiae</name>
    <dbReference type="NCBI Taxonomy" id="2496867"/>
    <lineage>
        <taxon>Bacteria</taxon>
        <taxon>Bacillati</taxon>
        <taxon>Actinomycetota</taxon>
        <taxon>Actinomycetes</taxon>
        <taxon>Actinomycetales</taxon>
        <taxon>Actinomycetaceae</taxon>
        <taxon>Flaviflexus</taxon>
    </lineage>
</organism>
<reference evidence="3 4" key="1">
    <citation type="submission" date="2018-12" db="EMBL/GenBank/DDBJ databases">
        <title>Complete genome sequence of Flaviflexus sp. H23T48.</title>
        <authorList>
            <person name="Bae J.-W."/>
            <person name="Lee J.-Y."/>
        </authorList>
    </citation>
    <scope>NUCLEOTIDE SEQUENCE [LARGE SCALE GENOMIC DNA]</scope>
    <source>
        <strain evidence="3 4">H23T48</strain>
    </source>
</reference>
<gene>
    <name evidence="3" type="ORF">EJ997_03615</name>
</gene>
<evidence type="ECO:0000313" key="4">
    <source>
        <dbReference type="Proteomes" id="UP000280344"/>
    </source>
</evidence>
<dbReference type="Proteomes" id="UP000280344">
    <property type="component" value="Chromosome"/>
</dbReference>
<keyword evidence="2" id="KW-1133">Transmembrane helix</keyword>
<feature type="region of interest" description="Disordered" evidence="1">
    <location>
        <begin position="120"/>
        <end position="145"/>
    </location>
</feature>
<feature type="compositionally biased region" description="Low complexity" evidence="1">
    <location>
        <begin position="169"/>
        <end position="202"/>
    </location>
</feature>
<proteinExistence type="predicted"/>
<dbReference type="AlphaFoldDB" id="A0A3Q9G391"/>
<dbReference type="OrthoDB" id="4871238at2"/>
<keyword evidence="4" id="KW-1185">Reference proteome</keyword>
<sequence length="224" mass="24405">MTPLNIRISLPITILYLVLGAVFLSIAIFGDRPIYFFAGPIFLILGCLVRFIPTVQISRHELKVKTPIGITTGTYPVRFPGDLALVDGKLWHVPTNSKLVSLKFGFDKNDLAKLQAQLTGTAGAPPTQGGQQGWQSSVGQPQQPVAEHQGFYQQVSYPTHGAYQGQGTYPQQASYQQPPAPHGYSPYQPSPQQAPQSGWQASGTGLGSEHSPQNDYRYMPPQGQ</sequence>